<feature type="compositionally biased region" description="Polar residues" evidence="1">
    <location>
        <begin position="9"/>
        <end position="18"/>
    </location>
</feature>
<reference evidence="2 3" key="1">
    <citation type="submission" date="2016-03" db="EMBL/GenBank/DDBJ databases">
        <title>Cyphomyrmex costatus WGS genome.</title>
        <authorList>
            <person name="Nygaard S."/>
            <person name="Hu H."/>
            <person name="Boomsma J."/>
            <person name="Zhang G."/>
        </authorList>
    </citation>
    <scope>NUCLEOTIDE SEQUENCE [LARGE SCALE GENOMIC DNA]</scope>
    <source>
        <strain evidence="2">MS0001</strain>
        <tissue evidence="2">Whole body</tissue>
    </source>
</reference>
<organism evidence="2 3">
    <name type="scientific">Cyphomyrmex costatus</name>
    <dbReference type="NCBI Taxonomy" id="456900"/>
    <lineage>
        <taxon>Eukaryota</taxon>
        <taxon>Metazoa</taxon>
        <taxon>Ecdysozoa</taxon>
        <taxon>Arthropoda</taxon>
        <taxon>Hexapoda</taxon>
        <taxon>Insecta</taxon>
        <taxon>Pterygota</taxon>
        <taxon>Neoptera</taxon>
        <taxon>Endopterygota</taxon>
        <taxon>Hymenoptera</taxon>
        <taxon>Apocrita</taxon>
        <taxon>Aculeata</taxon>
        <taxon>Formicoidea</taxon>
        <taxon>Formicidae</taxon>
        <taxon>Myrmicinae</taxon>
        <taxon>Cyphomyrmex</taxon>
    </lineage>
</organism>
<protein>
    <submittedName>
        <fullName evidence="2">Uncharacterized protein</fullName>
    </submittedName>
</protein>
<evidence type="ECO:0000313" key="3">
    <source>
        <dbReference type="Proteomes" id="UP000078542"/>
    </source>
</evidence>
<dbReference type="Proteomes" id="UP000078542">
    <property type="component" value="Unassembled WGS sequence"/>
</dbReference>
<evidence type="ECO:0000256" key="1">
    <source>
        <dbReference type="SAM" id="MobiDB-lite"/>
    </source>
</evidence>
<dbReference type="EMBL" id="KQ977276">
    <property type="protein sequence ID" value="KYN04483.1"/>
    <property type="molecule type" value="Genomic_DNA"/>
</dbReference>
<dbReference type="AlphaFoldDB" id="A0A195CUX3"/>
<keyword evidence="3" id="KW-1185">Reference proteome</keyword>
<feature type="region of interest" description="Disordered" evidence="1">
    <location>
        <begin position="1"/>
        <end position="22"/>
    </location>
</feature>
<proteinExistence type="predicted"/>
<evidence type="ECO:0000313" key="2">
    <source>
        <dbReference type="EMBL" id="KYN04483.1"/>
    </source>
</evidence>
<sequence length="81" mass="8704">MIRTKPLKSPTQSPSSAMASAYRAPSPTLSLPAYSSLTRGPTFAPYFLELPPFRLLSSSSCYRGLSARPTPFLCATSSAFI</sequence>
<name>A0A195CUX3_9HYME</name>
<gene>
    <name evidence="2" type="ORF">ALC62_04707</name>
</gene>
<accession>A0A195CUX3</accession>